<dbReference type="Proteomes" id="UP000244189">
    <property type="component" value="Unassembled WGS sequence"/>
</dbReference>
<name>A0A2T5GJP0_9SPHN</name>
<sequence length="549" mass="57579">MLASRFSQGALSRNAYFGTPGWNGDTNTNDNAPPEWAIWFRAPGGYTGKSTTASFYTGLPALQMDRGGPNSGIVQPITLAKGWHVAEFDIYMEDGDWNGTGAHINLANGYAFNFLFSEQLDTSDVRSGSFFAGAAPNGTRRQFGILFYNGAPSAADAKFYLMAGWEGFGVSYGNGTGFVRTIWHKALIRPADQGEIDGRKARIDATTNAARIEQVNSTLTNIYGALAQRTSNVEARAGNVEARTGIVETAVASATSKLAAARVEISALSPGGRASMTIRSDTTNGAAIDFGADLNIVGTIKAQKTAGGKTITIDSDNGISFNNGSVMKVSGVGFGSNRQFIEWVGPSLSSTALCTEANALQYIKTDGSAYFGGSLSAGQLKNSSASSGTGTQELAAVGPFGSNGGTVKYLASWAYRTEVKATYAASQAGLQQYRQAANTYNANSDEFGVATFERAATTVTLARSFSGSALEQLDEHRYTTETATFVGNPPVIGDAPGSATITFTMGGGFTVNDPQLVATDRTVRLGLNRGYTNSSGNVAQRLSIIAVEG</sequence>
<dbReference type="RefSeq" id="WP_107958244.1">
    <property type="nucleotide sequence ID" value="NZ_QAOG01000004.1"/>
</dbReference>
<dbReference type="EMBL" id="QAOG01000004">
    <property type="protein sequence ID" value="PTQ59537.1"/>
    <property type="molecule type" value="Genomic_DNA"/>
</dbReference>
<evidence type="ECO:0000313" key="1">
    <source>
        <dbReference type="EMBL" id="PTQ59537.1"/>
    </source>
</evidence>
<reference evidence="1 2" key="1">
    <citation type="submission" date="2018-04" db="EMBL/GenBank/DDBJ databases">
        <title>Genomic Encyclopedia of Type Strains, Phase III (KMG-III): the genomes of soil and plant-associated and newly described type strains.</title>
        <authorList>
            <person name="Whitman W."/>
        </authorList>
    </citation>
    <scope>NUCLEOTIDE SEQUENCE [LARGE SCALE GENOMIC DNA]</scope>
    <source>
        <strain evidence="1 2">MA101b</strain>
    </source>
</reference>
<keyword evidence="2" id="KW-1185">Reference proteome</keyword>
<organism evidence="1 2">
    <name type="scientific">Sphingomonas aurantiaca</name>
    <dbReference type="NCBI Taxonomy" id="185949"/>
    <lineage>
        <taxon>Bacteria</taxon>
        <taxon>Pseudomonadati</taxon>
        <taxon>Pseudomonadota</taxon>
        <taxon>Alphaproteobacteria</taxon>
        <taxon>Sphingomonadales</taxon>
        <taxon>Sphingomonadaceae</taxon>
        <taxon>Sphingomonas</taxon>
    </lineage>
</organism>
<comment type="caution">
    <text evidence="1">The sequence shown here is derived from an EMBL/GenBank/DDBJ whole genome shotgun (WGS) entry which is preliminary data.</text>
</comment>
<accession>A0A2T5GJP0</accession>
<protein>
    <submittedName>
        <fullName evidence="1">Uncharacterized protein</fullName>
    </submittedName>
</protein>
<evidence type="ECO:0000313" key="2">
    <source>
        <dbReference type="Proteomes" id="UP000244189"/>
    </source>
</evidence>
<dbReference type="AlphaFoldDB" id="A0A2T5GJP0"/>
<gene>
    <name evidence="1" type="ORF">C8J26_2383</name>
</gene>
<proteinExistence type="predicted"/>